<dbReference type="EMBL" id="GBRH01210880">
    <property type="protein sequence ID" value="JAD87015.1"/>
    <property type="molecule type" value="Transcribed_RNA"/>
</dbReference>
<reference evidence="1" key="2">
    <citation type="journal article" date="2015" name="Data Brief">
        <title>Shoot transcriptome of the giant reed, Arundo donax.</title>
        <authorList>
            <person name="Barrero R.A."/>
            <person name="Guerrero F.D."/>
            <person name="Moolhuijzen P."/>
            <person name="Goolsby J.A."/>
            <person name="Tidwell J."/>
            <person name="Bellgard S.E."/>
            <person name="Bellgard M.I."/>
        </authorList>
    </citation>
    <scope>NUCLEOTIDE SEQUENCE</scope>
    <source>
        <tissue evidence="1">Shoot tissue taken approximately 20 cm above the soil surface</tissue>
    </source>
</reference>
<organism evidence="1">
    <name type="scientific">Arundo donax</name>
    <name type="common">Giant reed</name>
    <name type="synonym">Donax arundinaceus</name>
    <dbReference type="NCBI Taxonomy" id="35708"/>
    <lineage>
        <taxon>Eukaryota</taxon>
        <taxon>Viridiplantae</taxon>
        <taxon>Streptophyta</taxon>
        <taxon>Embryophyta</taxon>
        <taxon>Tracheophyta</taxon>
        <taxon>Spermatophyta</taxon>
        <taxon>Magnoliopsida</taxon>
        <taxon>Liliopsida</taxon>
        <taxon>Poales</taxon>
        <taxon>Poaceae</taxon>
        <taxon>PACMAD clade</taxon>
        <taxon>Arundinoideae</taxon>
        <taxon>Arundineae</taxon>
        <taxon>Arundo</taxon>
    </lineage>
</organism>
<dbReference type="AlphaFoldDB" id="A0A0A9DMW5"/>
<proteinExistence type="predicted"/>
<reference evidence="1" key="1">
    <citation type="submission" date="2014-09" db="EMBL/GenBank/DDBJ databases">
        <authorList>
            <person name="Magalhaes I.L.F."/>
            <person name="Oliveira U."/>
            <person name="Santos F.R."/>
            <person name="Vidigal T.H.D.A."/>
            <person name="Brescovit A.D."/>
            <person name="Santos A.J."/>
        </authorList>
    </citation>
    <scope>NUCLEOTIDE SEQUENCE</scope>
    <source>
        <tissue evidence="1">Shoot tissue taken approximately 20 cm above the soil surface</tissue>
    </source>
</reference>
<evidence type="ECO:0000313" key="1">
    <source>
        <dbReference type="EMBL" id="JAD87015.1"/>
    </source>
</evidence>
<name>A0A0A9DMW5_ARUDO</name>
<sequence length="60" mass="6686">MSNDCVRCVLLSTAASYRLLFLDLVWFPATTEHTSASLGQALFATHNIDAEDKRCTSQHQ</sequence>
<protein>
    <submittedName>
        <fullName evidence="1">Uncharacterized protein</fullName>
    </submittedName>
</protein>
<accession>A0A0A9DMW5</accession>